<dbReference type="InterPro" id="IPR000914">
    <property type="entry name" value="SBP_5_dom"/>
</dbReference>
<proteinExistence type="predicted"/>
<evidence type="ECO:0000259" key="2">
    <source>
        <dbReference type="Pfam" id="PF00496"/>
    </source>
</evidence>
<comment type="caution">
    <text evidence="3">The sequence shown here is derived from an EMBL/GenBank/DDBJ whole genome shotgun (WGS) entry which is preliminary data.</text>
</comment>
<evidence type="ECO:0000313" key="3">
    <source>
        <dbReference type="EMBL" id="KKN41589.1"/>
    </source>
</evidence>
<dbReference type="Pfam" id="PF00496">
    <property type="entry name" value="SBP_bac_5"/>
    <property type="match status" value="1"/>
</dbReference>
<dbReference type="GO" id="GO:0043190">
    <property type="term" value="C:ATP-binding cassette (ABC) transporter complex"/>
    <property type="evidence" value="ECO:0007669"/>
    <property type="project" value="InterPro"/>
</dbReference>
<dbReference type="GO" id="GO:0015833">
    <property type="term" value="P:peptide transport"/>
    <property type="evidence" value="ECO:0007669"/>
    <property type="project" value="TreeGrafter"/>
</dbReference>
<sequence>MNISLNFNAKPAGLRNKLRSSLLSATVASIALMAGPVSAETVRAVMHSALRVLDPIMTTAYMSRNHGYMIFDTLYSLDSNLVPQPQMVESHTVSDDGLVYKFTLREGLKFHDGAPVTGDDVAASIARWGERDGMGQVLMSFVESMGSDGDNVFVINLKQPYGLVIDSLAKPSSNVPFIMPKRLAETPSTEPIPEQIGSGPFKWMADEFQPGVKVVYEKFEDYVPRSEAASWASGGKVVNVDRVEWIVMADDQTALNALQAEEIDYWEQPPADLLPILEANPDITVKNLNGLGFQTIMRPNTLNAPMDDVRIRNAAIAAVNQKDVLDALVGTPELYNICGAMFVCDTPLATDVGSETLTAGNGMEKAKALLAEAGYDGTPIVLMHPTDVASLRSQPVVVAQAMRDVGFVVDLQAMDWQTLVGKRASQASIADGGWHMFITNWVGADVFNPLVNNMVNGKGKDGGWFGWPDVPKVEELRTAYATSQSLDEQKKIAEEIQKIAYEEGMYAPIGQYFVPAAWSNTLEGVLDGPAPFFWNITKK</sequence>
<dbReference type="Gene3D" id="3.90.76.10">
    <property type="entry name" value="Dipeptide-binding Protein, Domain 1"/>
    <property type="match status" value="1"/>
</dbReference>
<reference evidence="3" key="1">
    <citation type="journal article" date="2015" name="Nature">
        <title>Complex archaea that bridge the gap between prokaryotes and eukaryotes.</title>
        <authorList>
            <person name="Spang A."/>
            <person name="Saw J.H."/>
            <person name="Jorgensen S.L."/>
            <person name="Zaremba-Niedzwiedzka K."/>
            <person name="Martijn J."/>
            <person name="Lind A.E."/>
            <person name="van Eijk R."/>
            <person name="Schleper C."/>
            <person name="Guy L."/>
            <person name="Ettema T.J."/>
        </authorList>
    </citation>
    <scope>NUCLEOTIDE SEQUENCE</scope>
</reference>
<dbReference type="InterPro" id="IPR039424">
    <property type="entry name" value="SBP_5"/>
</dbReference>
<dbReference type="SUPFAM" id="SSF53850">
    <property type="entry name" value="Periplasmic binding protein-like II"/>
    <property type="match status" value="1"/>
</dbReference>
<protein>
    <recommendedName>
        <fullName evidence="2">Solute-binding protein family 5 domain-containing protein</fullName>
    </recommendedName>
</protein>
<organism evidence="3">
    <name type="scientific">marine sediment metagenome</name>
    <dbReference type="NCBI Taxonomy" id="412755"/>
    <lineage>
        <taxon>unclassified sequences</taxon>
        <taxon>metagenomes</taxon>
        <taxon>ecological metagenomes</taxon>
    </lineage>
</organism>
<dbReference type="GO" id="GO:1904680">
    <property type="term" value="F:peptide transmembrane transporter activity"/>
    <property type="evidence" value="ECO:0007669"/>
    <property type="project" value="TreeGrafter"/>
</dbReference>
<feature type="domain" description="Solute-binding protein family 5" evidence="2">
    <location>
        <begin position="83"/>
        <end position="447"/>
    </location>
</feature>
<name>A0A0F9QGD1_9ZZZZ</name>
<accession>A0A0F9QGD1</accession>
<dbReference type="PIRSF" id="PIRSF002741">
    <property type="entry name" value="MppA"/>
    <property type="match status" value="1"/>
</dbReference>
<evidence type="ECO:0000256" key="1">
    <source>
        <dbReference type="ARBA" id="ARBA00022729"/>
    </source>
</evidence>
<dbReference type="Gene3D" id="3.40.190.10">
    <property type="entry name" value="Periplasmic binding protein-like II"/>
    <property type="match status" value="1"/>
</dbReference>
<dbReference type="CDD" id="cd08502">
    <property type="entry name" value="PBP2_NikA_DppA_OppA_like_16"/>
    <property type="match status" value="1"/>
</dbReference>
<dbReference type="InterPro" id="IPR030678">
    <property type="entry name" value="Peptide/Ni-bd"/>
</dbReference>
<keyword evidence="1" id="KW-0732">Signal</keyword>
<dbReference type="GO" id="GO:0042597">
    <property type="term" value="C:periplasmic space"/>
    <property type="evidence" value="ECO:0007669"/>
    <property type="project" value="UniProtKB-ARBA"/>
</dbReference>
<dbReference type="PANTHER" id="PTHR30290">
    <property type="entry name" value="PERIPLASMIC BINDING COMPONENT OF ABC TRANSPORTER"/>
    <property type="match status" value="1"/>
</dbReference>
<gene>
    <name evidence="3" type="ORF">LCGC14_0721880</name>
</gene>
<dbReference type="EMBL" id="LAZR01001639">
    <property type="protein sequence ID" value="KKN41589.1"/>
    <property type="molecule type" value="Genomic_DNA"/>
</dbReference>
<dbReference type="Gene3D" id="3.10.105.10">
    <property type="entry name" value="Dipeptide-binding Protein, Domain 3"/>
    <property type="match status" value="1"/>
</dbReference>
<dbReference type="PANTHER" id="PTHR30290:SF38">
    <property type="entry name" value="D,D-DIPEPTIDE-BINDING PERIPLASMIC PROTEIN DDPA-RELATED"/>
    <property type="match status" value="1"/>
</dbReference>
<dbReference type="AlphaFoldDB" id="A0A0F9QGD1"/>